<feature type="domain" description="Ammonium transporter AmtB-like" evidence="10">
    <location>
        <begin position="27"/>
        <end position="445"/>
    </location>
</feature>
<keyword evidence="3 8" id="KW-0813">Transport</keyword>
<feature type="transmembrane region" description="Helical" evidence="8">
    <location>
        <begin position="83"/>
        <end position="106"/>
    </location>
</feature>
<keyword evidence="12" id="KW-1185">Reference proteome</keyword>
<organism evidence="11">
    <name type="scientific">Darwinula stevensoni</name>
    <dbReference type="NCBI Taxonomy" id="69355"/>
    <lineage>
        <taxon>Eukaryota</taxon>
        <taxon>Metazoa</taxon>
        <taxon>Ecdysozoa</taxon>
        <taxon>Arthropoda</taxon>
        <taxon>Crustacea</taxon>
        <taxon>Oligostraca</taxon>
        <taxon>Ostracoda</taxon>
        <taxon>Podocopa</taxon>
        <taxon>Podocopida</taxon>
        <taxon>Darwinulocopina</taxon>
        <taxon>Darwinuloidea</taxon>
        <taxon>Darwinulidae</taxon>
        <taxon>Darwinula</taxon>
    </lineage>
</organism>
<evidence type="ECO:0000256" key="9">
    <source>
        <dbReference type="SAM" id="MobiDB-lite"/>
    </source>
</evidence>
<dbReference type="PROSITE" id="PS01219">
    <property type="entry name" value="AMMONIUM_TRANSP"/>
    <property type="match status" value="1"/>
</dbReference>
<evidence type="ECO:0000259" key="10">
    <source>
        <dbReference type="Pfam" id="PF00909"/>
    </source>
</evidence>
<feature type="transmembrane region" description="Helical" evidence="8">
    <location>
        <begin position="290"/>
        <end position="310"/>
    </location>
</feature>
<dbReference type="InterPro" id="IPR029020">
    <property type="entry name" value="Ammonium/urea_transptr"/>
</dbReference>
<comment type="subcellular location">
    <subcellularLocation>
        <location evidence="8">Cell membrane</location>
        <topology evidence="8">Multi-pass membrane protein</topology>
    </subcellularLocation>
    <subcellularLocation>
        <location evidence="1">Membrane</location>
        <topology evidence="1">Multi-pass membrane protein</topology>
    </subcellularLocation>
</comment>
<feature type="transmembrane region" description="Helical" evidence="8">
    <location>
        <begin position="143"/>
        <end position="161"/>
    </location>
</feature>
<comment type="similarity">
    <text evidence="2 8">Belongs to the ammonia transporter channel (TC 1.A.11.2) family.</text>
</comment>
<dbReference type="GO" id="GO:0008519">
    <property type="term" value="F:ammonium channel activity"/>
    <property type="evidence" value="ECO:0007669"/>
    <property type="project" value="InterPro"/>
</dbReference>
<dbReference type="EMBL" id="CAJPEV010001099">
    <property type="protein sequence ID" value="CAG0890715.1"/>
    <property type="molecule type" value="Genomic_DNA"/>
</dbReference>
<evidence type="ECO:0000313" key="11">
    <source>
        <dbReference type="EMBL" id="CAD7246318.1"/>
    </source>
</evidence>
<feature type="transmembrane region" description="Helical" evidence="8">
    <location>
        <begin position="181"/>
        <end position="202"/>
    </location>
</feature>
<evidence type="ECO:0000256" key="1">
    <source>
        <dbReference type="ARBA" id="ARBA00004141"/>
    </source>
</evidence>
<keyword evidence="5 8" id="KW-1133">Transmembrane helix</keyword>
<accession>A0A7R9A787</accession>
<dbReference type="GO" id="GO:0097272">
    <property type="term" value="P:ammonium homeostasis"/>
    <property type="evidence" value="ECO:0007669"/>
    <property type="project" value="TreeGrafter"/>
</dbReference>
<reference evidence="11" key="1">
    <citation type="submission" date="2020-11" db="EMBL/GenBank/DDBJ databases">
        <authorList>
            <person name="Tran Van P."/>
        </authorList>
    </citation>
    <scope>NUCLEOTIDE SEQUENCE</scope>
</reference>
<dbReference type="InterPro" id="IPR001905">
    <property type="entry name" value="Ammonium_transpt"/>
</dbReference>
<feature type="compositionally biased region" description="Low complexity" evidence="9">
    <location>
        <begin position="489"/>
        <end position="517"/>
    </location>
</feature>
<dbReference type="EMBL" id="LR900616">
    <property type="protein sequence ID" value="CAD7246318.1"/>
    <property type="molecule type" value="Genomic_DNA"/>
</dbReference>
<protein>
    <recommendedName>
        <fullName evidence="8">Ammonium transporter</fullName>
    </recommendedName>
</protein>
<feature type="transmembrane region" description="Helical" evidence="8">
    <location>
        <begin position="223"/>
        <end position="244"/>
    </location>
</feature>
<sequence>MGEDAGDTGGHELASLKHSIDDLYLHTMSIIIFFMQAGFAFMEAGAVRSKNTVNILIKNLLDMCKSAFLSSCKEVSSSLGGIAYWLIGFPLAFGSDGNFFLSYNFWANNNLPVKEYGHWFFDFVHAATASTLVCGSMAERCNFYAYLVYTFVITGFIYPVASHWTWHPEGWLKRTAFKDYAGGGVVHMLGGMCALVGTVLMGPRIGRFHKKTGEPHDIRGHSVPLAALGGFILLFGLLAFNAGFRGHISQSGDGEVISRAIVNALLGACGGGVGALVIHHAGTFGPTNAWSFLMTLNGALAGLVGVCAGSDVFPSWAALVVGVGAGFTFLCLHFLLLRLKVYLSGNANVGAVDDPLDAFPVHFGGGLFGIVAVAFFMEGGIVFNPSRNSAAVLEWNLVGALAISGWSASLCLALFGILKKLGILRVSREMEIQGMDLMKHAEPAYPSTAWEDCDPGPYGPSNMAGNLLSIMASTGSAVELTTRMQGPFSSRSRSGSVCVVNDRSSSSPALLSPDDLPYPGDLPSSGDRPSKSPDASGIVKVRRSISSITLTIEKDATCNHM</sequence>
<proteinExistence type="inferred from homology"/>
<evidence type="ECO:0000256" key="2">
    <source>
        <dbReference type="ARBA" id="ARBA00005887"/>
    </source>
</evidence>
<evidence type="ECO:0000256" key="6">
    <source>
        <dbReference type="ARBA" id="ARBA00023136"/>
    </source>
</evidence>
<feature type="transmembrane region" description="Helical" evidence="8">
    <location>
        <begin position="256"/>
        <end position="278"/>
    </location>
</feature>
<dbReference type="PANTHER" id="PTHR11730">
    <property type="entry name" value="AMMONIUM TRANSPORTER"/>
    <property type="match status" value="1"/>
</dbReference>
<dbReference type="InterPro" id="IPR024041">
    <property type="entry name" value="NH4_transpt_AmtB-like_dom"/>
</dbReference>
<evidence type="ECO:0000256" key="7">
    <source>
        <dbReference type="ARBA" id="ARBA00023177"/>
    </source>
</evidence>
<dbReference type="GO" id="GO:0005886">
    <property type="term" value="C:plasma membrane"/>
    <property type="evidence" value="ECO:0007669"/>
    <property type="project" value="UniProtKB-SubCell"/>
</dbReference>
<feature type="transmembrane region" description="Helical" evidence="8">
    <location>
        <begin position="358"/>
        <end position="377"/>
    </location>
</feature>
<dbReference type="Proteomes" id="UP000677054">
    <property type="component" value="Unassembled WGS sequence"/>
</dbReference>
<evidence type="ECO:0000256" key="3">
    <source>
        <dbReference type="ARBA" id="ARBA00022448"/>
    </source>
</evidence>
<dbReference type="SUPFAM" id="SSF111352">
    <property type="entry name" value="Ammonium transporter"/>
    <property type="match status" value="1"/>
</dbReference>
<dbReference type="OrthoDB" id="534912at2759"/>
<feature type="transmembrane region" description="Helical" evidence="8">
    <location>
        <begin position="316"/>
        <end position="337"/>
    </location>
</feature>
<dbReference type="NCBIfam" id="TIGR00836">
    <property type="entry name" value="amt"/>
    <property type="match status" value="1"/>
</dbReference>
<evidence type="ECO:0000313" key="12">
    <source>
        <dbReference type="Proteomes" id="UP000677054"/>
    </source>
</evidence>
<name>A0A7R9A787_9CRUS</name>
<evidence type="ECO:0000256" key="4">
    <source>
        <dbReference type="ARBA" id="ARBA00022692"/>
    </source>
</evidence>
<feature type="transmembrane region" description="Helical" evidence="8">
    <location>
        <begin position="397"/>
        <end position="418"/>
    </location>
</feature>
<dbReference type="InterPro" id="IPR018047">
    <property type="entry name" value="Ammonium_transpt_CS"/>
</dbReference>
<keyword evidence="7 8" id="KW-0924">Ammonia transport</keyword>
<evidence type="ECO:0000256" key="5">
    <source>
        <dbReference type="ARBA" id="ARBA00022989"/>
    </source>
</evidence>
<gene>
    <name evidence="11" type="ORF">DSTB1V02_LOCUS6169</name>
</gene>
<evidence type="ECO:0000256" key="8">
    <source>
        <dbReference type="RuleBase" id="RU362002"/>
    </source>
</evidence>
<dbReference type="PANTHER" id="PTHR11730:SF6">
    <property type="entry name" value="AMMONIUM TRANSPORTER"/>
    <property type="match status" value="1"/>
</dbReference>
<feature type="transmembrane region" description="Helical" evidence="8">
    <location>
        <begin position="23"/>
        <end position="42"/>
    </location>
</feature>
<dbReference type="Pfam" id="PF00909">
    <property type="entry name" value="Ammonium_transp"/>
    <property type="match status" value="1"/>
</dbReference>
<keyword evidence="6 8" id="KW-0472">Membrane</keyword>
<dbReference type="AlphaFoldDB" id="A0A7R9A787"/>
<keyword evidence="4 8" id="KW-0812">Transmembrane</keyword>
<feature type="region of interest" description="Disordered" evidence="9">
    <location>
        <begin position="484"/>
        <end position="537"/>
    </location>
</feature>
<dbReference type="Gene3D" id="1.10.3430.10">
    <property type="entry name" value="Ammonium transporter AmtB like domains"/>
    <property type="match status" value="1"/>
</dbReference>